<name>A0ABY2TXM0_9PSED</name>
<organism evidence="2 3">
    <name type="scientific">Pseudomonas edaphica</name>
    <dbReference type="NCBI Taxonomy" id="2006980"/>
    <lineage>
        <taxon>Bacteria</taxon>
        <taxon>Pseudomonadati</taxon>
        <taxon>Pseudomonadota</taxon>
        <taxon>Gammaproteobacteria</taxon>
        <taxon>Pseudomonadales</taxon>
        <taxon>Pseudomonadaceae</taxon>
        <taxon>Pseudomonas</taxon>
    </lineage>
</organism>
<feature type="transmembrane region" description="Helical" evidence="1">
    <location>
        <begin position="48"/>
        <end position="64"/>
    </location>
</feature>
<evidence type="ECO:0000256" key="1">
    <source>
        <dbReference type="SAM" id="Phobius"/>
    </source>
</evidence>
<evidence type="ECO:0000313" key="2">
    <source>
        <dbReference type="EMBL" id="TLG88304.1"/>
    </source>
</evidence>
<gene>
    <name evidence="2" type="ORF">FEM54_26965</name>
</gene>
<keyword evidence="1" id="KW-0812">Transmembrane</keyword>
<proteinExistence type="predicted"/>
<evidence type="ECO:0000313" key="3">
    <source>
        <dbReference type="Proteomes" id="UP000304941"/>
    </source>
</evidence>
<protein>
    <recommendedName>
        <fullName evidence="4">DUF1294 domain-containing protein</fullName>
    </recommendedName>
</protein>
<keyword evidence="3" id="KW-1185">Reference proteome</keyword>
<sequence>MKGFHPLLWTASILGVAFVVNVMGIELAGGIEAWRKWLERSSTVFRGWRIGLYAALGYGAFRLYRSHFSNGQQRALRRTAVAAVLVLTLLEIHSLKLLP</sequence>
<dbReference type="EMBL" id="VBVZ01000584">
    <property type="protein sequence ID" value="TLG88304.1"/>
    <property type="molecule type" value="Genomic_DNA"/>
</dbReference>
<evidence type="ECO:0008006" key="4">
    <source>
        <dbReference type="Google" id="ProtNLM"/>
    </source>
</evidence>
<reference evidence="2 3" key="1">
    <citation type="submission" date="2019-05" db="EMBL/GenBank/DDBJ databases">
        <title>Pseudomonas edaphica sp. nov., isolated from rhizospheric soil of Cistus ladanifer L. in Spain.</title>
        <authorList>
            <person name="Peix A."/>
        </authorList>
    </citation>
    <scope>NUCLEOTIDE SEQUENCE [LARGE SCALE GENOMIC DNA]</scope>
    <source>
        <strain evidence="2 3">RD25</strain>
    </source>
</reference>
<dbReference type="Proteomes" id="UP000304941">
    <property type="component" value="Unassembled WGS sequence"/>
</dbReference>
<dbReference type="RefSeq" id="WP_138453698.1">
    <property type="nucleotide sequence ID" value="NZ_VBVZ01000584.1"/>
</dbReference>
<comment type="caution">
    <text evidence="2">The sequence shown here is derived from an EMBL/GenBank/DDBJ whole genome shotgun (WGS) entry which is preliminary data.</text>
</comment>
<keyword evidence="1" id="KW-1133">Transmembrane helix</keyword>
<keyword evidence="1" id="KW-0472">Membrane</keyword>
<accession>A0ABY2TXM0</accession>